<evidence type="ECO:0000313" key="2">
    <source>
        <dbReference type="EMBL" id="KAL2327834.1"/>
    </source>
</evidence>
<organism evidence="2 3">
    <name type="scientific">Flemingia macrophylla</name>
    <dbReference type="NCBI Taxonomy" id="520843"/>
    <lineage>
        <taxon>Eukaryota</taxon>
        <taxon>Viridiplantae</taxon>
        <taxon>Streptophyta</taxon>
        <taxon>Embryophyta</taxon>
        <taxon>Tracheophyta</taxon>
        <taxon>Spermatophyta</taxon>
        <taxon>Magnoliopsida</taxon>
        <taxon>eudicotyledons</taxon>
        <taxon>Gunneridae</taxon>
        <taxon>Pentapetalae</taxon>
        <taxon>rosids</taxon>
        <taxon>fabids</taxon>
        <taxon>Fabales</taxon>
        <taxon>Fabaceae</taxon>
        <taxon>Papilionoideae</taxon>
        <taxon>50 kb inversion clade</taxon>
        <taxon>NPAAA clade</taxon>
        <taxon>indigoferoid/millettioid clade</taxon>
        <taxon>Phaseoleae</taxon>
        <taxon>Flemingia</taxon>
    </lineage>
</organism>
<sequence>MSDERGVTNGIRAGSLTQYGVVRGRAKAEAGGHVTARTHRKERDPVELRMT</sequence>
<evidence type="ECO:0000313" key="3">
    <source>
        <dbReference type="Proteomes" id="UP001603857"/>
    </source>
</evidence>
<name>A0ABD1LWH9_9FABA</name>
<comment type="caution">
    <text evidence="2">The sequence shown here is derived from an EMBL/GenBank/DDBJ whole genome shotgun (WGS) entry which is preliminary data.</text>
</comment>
<feature type="region of interest" description="Disordered" evidence="1">
    <location>
        <begin position="27"/>
        <end position="51"/>
    </location>
</feature>
<accession>A0ABD1LWH9</accession>
<reference evidence="2 3" key="1">
    <citation type="submission" date="2024-08" db="EMBL/GenBank/DDBJ databases">
        <title>Insights into the chromosomal genome structure of Flemingia macrophylla.</title>
        <authorList>
            <person name="Ding Y."/>
            <person name="Zhao Y."/>
            <person name="Bi W."/>
            <person name="Wu M."/>
            <person name="Zhao G."/>
            <person name="Gong Y."/>
            <person name="Li W."/>
            <person name="Zhang P."/>
        </authorList>
    </citation>
    <scope>NUCLEOTIDE SEQUENCE [LARGE SCALE GENOMIC DNA]</scope>
    <source>
        <strain evidence="2">DYQJB</strain>
        <tissue evidence="2">Leaf</tissue>
    </source>
</reference>
<dbReference type="EMBL" id="JBGMDY010000007">
    <property type="protein sequence ID" value="KAL2327834.1"/>
    <property type="molecule type" value="Genomic_DNA"/>
</dbReference>
<keyword evidence="3" id="KW-1185">Reference proteome</keyword>
<dbReference type="AlphaFoldDB" id="A0ABD1LWH9"/>
<protein>
    <submittedName>
        <fullName evidence="2">Uncharacterized protein</fullName>
    </submittedName>
</protein>
<gene>
    <name evidence="2" type="ORF">Fmac_021261</name>
</gene>
<proteinExistence type="predicted"/>
<feature type="compositionally biased region" description="Basic and acidic residues" evidence="1">
    <location>
        <begin position="41"/>
        <end position="51"/>
    </location>
</feature>
<dbReference type="Proteomes" id="UP001603857">
    <property type="component" value="Unassembled WGS sequence"/>
</dbReference>
<evidence type="ECO:0000256" key="1">
    <source>
        <dbReference type="SAM" id="MobiDB-lite"/>
    </source>
</evidence>